<sequence length="103" mass="11522">MADKIFITMTDGEKLEINENTLLTCIQNDKESIKADSIFYSKIIYQNFPLKESNPIVSVQTSSPLVGFMGLFSSCDFFTFSDDIDASNTVVYKTSAIKSIEIN</sequence>
<evidence type="ECO:0000313" key="1">
    <source>
        <dbReference type="EMBL" id="ELB39044.1"/>
    </source>
</evidence>
<protein>
    <submittedName>
        <fullName evidence="1">Uncharacterized protein</fullName>
    </submittedName>
</protein>
<organism evidence="1 2">
    <name type="scientific">Enterococcus faecium EnGen0026</name>
    <dbReference type="NCBI Taxonomy" id="1138917"/>
    <lineage>
        <taxon>Bacteria</taxon>
        <taxon>Bacillati</taxon>
        <taxon>Bacillota</taxon>
        <taxon>Bacilli</taxon>
        <taxon>Lactobacillales</taxon>
        <taxon>Enterococcaceae</taxon>
        <taxon>Enterococcus</taxon>
    </lineage>
</organism>
<proteinExistence type="predicted"/>
<reference evidence="1 2" key="1">
    <citation type="submission" date="2012-12" db="EMBL/GenBank/DDBJ databases">
        <title>The Genome Sequence of Enterococcus faecium E2039.</title>
        <authorList>
            <consortium name="The Broad Institute Genome Sequencing Platform"/>
            <consortium name="The Broad Institute Genome Sequencing Center for Infectious Disease"/>
            <person name="Earl A.M."/>
            <person name="Gilmore M.S."/>
            <person name="van Schaik W."/>
            <person name="Lebreton F."/>
            <person name="Willems R.J."/>
            <person name="Walker B."/>
            <person name="Young S.K."/>
            <person name="Zeng Q."/>
            <person name="Gargeya S."/>
            <person name="Fitzgerald M."/>
            <person name="Haas B."/>
            <person name="Abouelleil A."/>
            <person name="Alvarado L."/>
            <person name="Arachchi H.M."/>
            <person name="Berlin A.M."/>
            <person name="Chapman S.B."/>
            <person name="Dewar J."/>
            <person name="Goldberg J."/>
            <person name="Griggs A."/>
            <person name="Gujja S."/>
            <person name="Hansen M."/>
            <person name="Howarth C."/>
            <person name="Imamovic A."/>
            <person name="Larimer J."/>
            <person name="McCowan C."/>
            <person name="Murphy C."/>
            <person name="Neiman D."/>
            <person name="Pearson M."/>
            <person name="Priest M."/>
            <person name="Roberts A."/>
            <person name="Saif S."/>
            <person name="Shea T."/>
            <person name="Sisk P."/>
            <person name="Sykes S."/>
            <person name="Wortman J."/>
            <person name="Nusbaum C."/>
            <person name="Birren B."/>
        </authorList>
    </citation>
    <scope>NUCLEOTIDE SEQUENCE [LARGE SCALE GENOMIC DNA]</scope>
    <source>
        <strain evidence="1 2">E2039</strain>
    </source>
</reference>
<gene>
    <name evidence="1" type="ORF">OKA_04878</name>
</gene>
<comment type="caution">
    <text evidence="1">The sequence shown here is derived from an EMBL/GenBank/DDBJ whole genome shotgun (WGS) entry which is preliminary data.</text>
</comment>
<accession>A0A829A5L1</accession>
<dbReference type="EMBL" id="AHXS01000019">
    <property type="protein sequence ID" value="ELB39044.1"/>
    <property type="molecule type" value="Genomic_DNA"/>
</dbReference>
<dbReference type="Proteomes" id="UP000010504">
    <property type="component" value="Unassembled WGS sequence"/>
</dbReference>
<dbReference type="AlphaFoldDB" id="A0A829A5L1"/>
<evidence type="ECO:0000313" key="2">
    <source>
        <dbReference type="Proteomes" id="UP000010504"/>
    </source>
</evidence>
<dbReference type="RefSeq" id="WP_002342956.1">
    <property type="nucleotide sequence ID" value="NZ_KB029917.1"/>
</dbReference>
<name>A0A829A5L1_ENTFC</name>